<sequence length="143" mass="14633">MLERIRPVALLLGRIVIGVVFFAHGWQKFTVMGMDGVTAFFGSLGIPMAGVAAPAVAVLEIVGGIAFILGAGLPVVGPLLALDMIGAIVFLHAGNGFFVEKGGYEFVLTLAATSLAIAFSGGGPLAVDTLLRRRRAPALASVA</sequence>
<evidence type="ECO:0000256" key="2">
    <source>
        <dbReference type="ARBA" id="ARBA00006679"/>
    </source>
</evidence>
<keyword evidence="3" id="KW-1003">Cell membrane</keyword>
<name>D2B0B2_STRRD</name>
<proteinExistence type="inferred from homology"/>
<dbReference type="PANTHER" id="PTHR33452">
    <property type="entry name" value="OXIDOREDUCTASE CATD-RELATED"/>
    <property type="match status" value="1"/>
</dbReference>
<evidence type="ECO:0000256" key="6">
    <source>
        <dbReference type="ARBA" id="ARBA00023136"/>
    </source>
</evidence>
<dbReference type="InterPro" id="IPR051907">
    <property type="entry name" value="DoxX-like_oxidoreductase"/>
</dbReference>
<comment type="subcellular location">
    <subcellularLocation>
        <location evidence="1">Cell membrane</location>
        <topology evidence="1">Multi-pass membrane protein</topology>
    </subcellularLocation>
</comment>
<dbReference type="STRING" id="479432.Sros_6404"/>
<protein>
    <submittedName>
        <fullName evidence="8">DoxX</fullName>
    </submittedName>
</protein>
<dbReference type="AlphaFoldDB" id="D2B0B2"/>
<keyword evidence="5 7" id="KW-1133">Transmembrane helix</keyword>
<organism evidence="8 9">
    <name type="scientific">Streptosporangium roseum (strain ATCC 12428 / DSM 43021 / JCM 3005 / KCTC 9067 / NCIMB 10171 / NRRL 2505 / NI 9100)</name>
    <dbReference type="NCBI Taxonomy" id="479432"/>
    <lineage>
        <taxon>Bacteria</taxon>
        <taxon>Bacillati</taxon>
        <taxon>Actinomycetota</taxon>
        <taxon>Actinomycetes</taxon>
        <taxon>Streptosporangiales</taxon>
        <taxon>Streptosporangiaceae</taxon>
        <taxon>Streptosporangium</taxon>
    </lineage>
</organism>
<evidence type="ECO:0000256" key="4">
    <source>
        <dbReference type="ARBA" id="ARBA00022692"/>
    </source>
</evidence>
<accession>D2B0B2</accession>
<evidence type="ECO:0000256" key="5">
    <source>
        <dbReference type="ARBA" id="ARBA00022989"/>
    </source>
</evidence>
<dbReference type="HOGENOM" id="CLU_058421_3_2_11"/>
<dbReference type="eggNOG" id="COG2259">
    <property type="taxonomic scope" value="Bacteria"/>
</dbReference>
<keyword evidence="4 7" id="KW-0812">Transmembrane</keyword>
<evidence type="ECO:0000256" key="7">
    <source>
        <dbReference type="SAM" id="Phobius"/>
    </source>
</evidence>
<feature type="transmembrane region" description="Helical" evidence="7">
    <location>
        <begin position="106"/>
        <end position="127"/>
    </location>
</feature>
<evidence type="ECO:0000256" key="3">
    <source>
        <dbReference type="ARBA" id="ARBA00022475"/>
    </source>
</evidence>
<evidence type="ECO:0000256" key="1">
    <source>
        <dbReference type="ARBA" id="ARBA00004651"/>
    </source>
</evidence>
<dbReference type="EMBL" id="CP001814">
    <property type="protein sequence ID" value="ACZ89118.1"/>
    <property type="molecule type" value="Genomic_DNA"/>
</dbReference>
<keyword evidence="6 7" id="KW-0472">Membrane</keyword>
<evidence type="ECO:0000313" key="8">
    <source>
        <dbReference type="EMBL" id="ACZ89118.1"/>
    </source>
</evidence>
<dbReference type="OrthoDB" id="1122432at2"/>
<dbReference type="Pfam" id="PF07681">
    <property type="entry name" value="DoxX"/>
    <property type="match status" value="1"/>
</dbReference>
<evidence type="ECO:0000313" key="9">
    <source>
        <dbReference type="Proteomes" id="UP000002029"/>
    </source>
</evidence>
<dbReference type="InterPro" id="IPR032808">
    <property type="entry name" value="DoxX"/>
</dbReference>
<dbReference type="RefSeq" id="WP_012892853.1">
    <property type="nucleotide sequence ID" value="NC_013595.1"/>
</dbReference>
<dbReference type="Proteomes" id="UP000002029">
    <property type="component" value="Chromosome"/>
</dbReference>
<keyword evidence="9" id="KW-1185">Reference proteome</keyword>
<dbReference type="KEGG" id="sro:Sros_6404"/>
<feature type="transmembrane region" description="Helical" evidence="7">
    <location>
        <begin position="46"/>
        <end position="69"/>
    </location>
</feature>
<reference evidence="8 9" key="1">
    <citation type="journal article" date="2010" name="Stand. Genomic Sci.">
        <title>Complete genome sequence of Streptosporangium roseum type strain (NI 9100).</title>
        <authorList>
            <person name="Nolan M."/>
            <person name="Sikorski J."/>
            <person name="Jando M."/>
            <person name="Lucas S."/>
            <person name="Lapidus A."/>
            <person name="Glavina Del Rio T."/>
            <person name="Chen F."/>
            <person name="Tice H."/>
            <person name="Pitluck S."/>
            <person name="Cheng J.F."/>
            <person name="Chertkov O."/>
            <person name="Sims D."/>
            <person name="Meincke L."/>
            <person name="Brettin T."/>
            <person name="Han C."/>
            <person name="Detter J.C."/>
            <person name="Bruce D."/>
            <person name="Goodwin L."/>
            <person name="Land M."/>
            <person name="Hauser L."/>
            <person name="Chang Y.J."/>
            <person name="Jeffries C.D."/>
            <person name="Ivanova N."/>
            <person name="Mavromatis K."/>
            <person name="Mikhailova N."/>
            <person name="Chen A."/>
            <person name="Palaniappan K."/>
            <person name="Chain P."/>
            <person name="Rohde M."/>
            <person name="Goker M."/>
            <person name="Bristow J."/>
            <person name="Eisen J.A."/>
            <person name="Markowitz V."/>
            <person name="Hugenholtz P."/>
            <person name="Kyrpides N.C."/>
            <person name="Klenk H.P."/>
        </authorList>
    </citation>
    <scope>NUCLEOTIDE SEQUENCE [LARGE SCALE GENOMIC DNA]</scope>
    <source>
        <strain evidence="9">ATCC 12428 / DSM 43021 / JCM 3005 / NI 9100</strain>
    </source>
</reference>
<dbReference type="GO" id="GO:0005886">
    <property type="term" value="C:plasma membrane"/>
    <property type="evidence" value="ECO:0007669"/>
    <property type="project" value="UniProtKB-SubCell"/>
</dbReference>
<feature type="transmembrane region" description="Helical" evidence="7">
    <location>
        <begin position="76"/>
        <end position="94"/>
    </location>
</feature>
<comment type="similarity">
    <text evidence="2">Belongs to the DoxX family.</text>
</comment>
<feature type="transmembrane region" description="Helical" evidence="7">
    <location>
        <begin position="7"/>
        <end position="26"/>
    </location>
</feature>
<gene>
    <name evidence="8" type="ordered locus">Sros_6404</name>
</gene>
<dbReference type="PANTHER" id="PTHR33452:SF1">
    <property type="entry name" value="INNER MEMBRANE PROTEIN YPHA-RELATED"/>
    <property type="match status" value="1"/>
</dbReference>